<dbReference type="RefSeq" id="WP_013383179.1">
    <property type="nucleotide sequence ID" value="NC_017384.1"/>
</dbReference>
<dbReference type="PRINTS" id="PR00040">
    <property type="entry name" value="HTHMERR"/>
</dbReference>
<dbReference type="InterPro" id="IPR000551">
    <property type="entry name" value="MerR-type_HTH_dom"/>
</dbReference>
<comment type="subcellular location">
    <subcellularLocation>
        <location evidence="1">Cytoplasm</location>
    </subcellularLocation>
</comment>
<name>F9Y891_KETVW</name>
<evidence type="ECO:0000256" key="6">
    <source>
        <dbReference type="SAM" id="MobiDB-lite"/>
    </source>
</evidence>
<dbReference type="SUPFAM" id="SSF46955">
    <property type="entry name" value="Putative DNA-binding domain"/>
    <property type="match status" value="1"/>
</dbReference>
<dbReference type="InterPro" id="IPR015358">
    <property type="entry name" value="Tscrpt_reg_MerR_DNA-bd"/>
</dbReference>
<dbReference type="GO" id="GO:0005737">
    <property type="term" value="C:cytoplasm"/>
    <property type="evidence" value="ECO:0007669"/>
    <property type="project" value="UniProtKB-SubCell"/>
</dbReference>
<accession>F9Y891</accession>
<evidence type="ECO:0000313" key="9">
    <source>
        <dbReference type="Proteomes" id="UP000000692"/>
    </source>
</evidence>
<protein>
    <submittedName>
        <fullName evidence="8">CueR-like protein heavy metal response, transcription regulator</fullName>
    </submittedName>
</protein>
<dbReference type="GO" id="GO:0005507">
    <property type="term" value="F:copper ion binding"/>
    <property type="evidence" value="ECO:0007669"/>
    <property type="project" value="InterPro"/>
</dbReference>
<feature type="region of interest" description="Disordered" evidence="6">
    <location>
        <begin position="133"/>
        <end position="161"/>
    </location>
</feature>
<dbReference type="Pfam" id="PF09278">
    <property type="entry name" value="MerR-DNA-bind"/>
    <property type="match status" value="1"/>
</dbReference>
<feature type="domain" description="HTH merR-type" evidence="7">
    <location>
        <begin position="1"/>
        <end position="69"/>
    </location>
</feature>
<dbReference type="PROSITE" id="PS00552">
    <property type="entry name" value="HTH_MERR_1"/>
    <property type="match status" value="1"/>
</dbReference>
<dbReference type="OrthoDB" id="9802944at2"/>
<keyword evidence="2" id="KW-0963">Cytoplasm</keyword>
<evidence type="ECO:0000256" key="5">
    <source>
        <dbReference type="ARBA" id="ARBA00023163"/>
    </source>
</evidence>
<dbReference type="PANTHER" id="PTHR30204:SF94">
    <property type="entry name" value="HEAVY METAL-DEPENDENT TRANSCRIPTIONAL REGULATOR HI_0293-RELATED"/>
    <property type="match status" value="1"/>
</dbReference>
<dbReference type="Proteomes" id="UP000000692">
    <property type="component" value="Chromosome"/>
</dbReference>
<dbReference type="NCBIfam" id="TIGR02044">
    <property type="entry name" value="CueR"/>
    <property type="match status" value="1"/>
</dbReference>
<dbReference type="GO" id="GO:0003700">
    <property type="term" value="F:DNA-binding transcription factor activity"/>
    <property type="evidence" value="ECO:0007669"/>
    <property type="project" value="InterPro"/>
</dbReference>
<sequence length="161" mass="17428">MNIGDAAKATGLSAKMIRYYEQIGLIAPAARSLSGYRHYAEGDIAALTFISRCRRMGFGVEQIRDLLGLWRDPHRASADVKAVATGHAQTLAAQARELQEMSQALQRLAASCHGDDGPDCAILDQFATLDPAPKPVRRRAAATRFGPARAQGQLRSKPSVR</sequence>
<evidence type="ECO:0000256" key="2">
    <source>
        <dbReference type="ARBA" id="ARBA00022490"/>
    </source>
</evidence>
<evidence type="ECO:0000259" key="7">
    <source>
        <dbReference type="PROSITE" id="PS50937"/>
    </source>
</evidence>
<dbReference type="CDD" id="cd01108">
    <property type="entry name" value="HTH_CueR"/>
    <property type="match status" value="1"/>
</dbReference>
<keyword evidence="4" id="KW-0238">DNA-binding</keyword>
<evidence type="ECO:0000256" key="1">
    <source>
        <dbReference type="ARBA" id="ARBA00004496"/>
    </source>
</evidence>
<dbReference type="PATRIC" id="fig|759362.5.peg.2651"/>
<dbReference type="SMR" id="F9Y891"/>
<dbReference type="InterPro" id="IPR011789">
    <property type="entry name" value="CueR"/>
</dbReference>
<evidence type="ECO:0000256" key="4">
    <source>
        <dbReference type="ARBA" id="ARBA00023125"/>
    </source>
</evidence>
<dbReference type="SMART" id="SM00422">
    <property type="entry name" value="HTH_MERR"/>
    <property type="match status" value="1"/>
</dbReference>
<gene>
    <name evidence="8" type="primary">cueR</name>
    <name evidence="8" type="ordered locus">KVU_2538</name>
</gene>
<dbReference type="KEGG" id="kvl:KVU_2538"/>
<dbReference type="PANTHER" id="PTHR30204">
    <property type="entry name" value="REDOX-CYCLING DRUG-SENSING TRANSCRIPTIONAL ACTIVATOR SOXR"/>
    <property type="match status" value="1"/>
</dbReference>
<dbReference type="AlphaFoldDB" id="F9Y891"/>
<reference evidence="8 9" key="1">
    <citation type="journal article" date="2011" name="J. Bacteriol.">
        <title>Complete genome sequence of the industrial strain Ketogulonicigenium vulgare WSH-001.</title>
        <authorList>
            <person name="Liu L."/>
            <person name="Li Y."/>
            <person name="Zhang J."/>
            <person name="Zhou Z."/>
            <person name="Liu J."/>
            <person name="Li X."/>
            <person name="Zhou J."/>
            <person name="Du G."/>
            <person name="Wang L."/>
            <person name="Chen J."/>
        </authorList>
    </citation>
    <scope>NUCLEOTIDE SEQUENCE [LARGE SCALE GENOMIC DNA]</scope>
    <source>
        <strain evidence="8 9">WSH-001</strain>
    </source>
</reference>
<dbReference type="HOGENOM" id="CLU_060077_2_0_5"/>
<organism evidence="8 9">
    <name type="scientific">Ketogulonicigenium vulgare (strain WSH-001)</name>
    <dbReference type="NCBI Taxonomy" id="759362"/>
    <lineage>
        <taxon>Bacteria</taxon>
        <taxon>Pseudomonadati</taxon>
        <taxon>Pseudomonadota</taxon>
        <taxon>Alphaproteobacteria</taxon>
        <taxon>Rhodobacterales</taxon>
        <taxon>Roseobacteraceae</taxon>
        <taxon>Ketogulonicigenium</taxon>
    </lineage>
</organism>
<dbReference type="InterPro" id="IPR009061">
    <property type="entry name" value="DNA-bd_dom_put_sf"/>
</dbReference>
<proteinExistence type="predicted"/>
<evidence type="ECO:0000313" key="8">
    <source>
        <dbReference type="EMBL" id="AEM42377.1"/>
    </source>
</evidence>
<keyword evidence="5" id="KW-0804">Transcription</keyword>
<dbReference type="InterPro" id="IPR047057">
    <property type="entry name" value="MerR_fam"/>
</dbReference>
<dbReference type="Pfam" id="PF00376">
    <property type="entry name" value="MerR"/>
    <property type="match status" value="1"/>
</dbReference>
<dbReference type="EMBL" id="CP002018">
    <property type="protein sequence ID" value="AEM42377.1"/>
    <property type="molecule type" value="Genomic_DNA"/>
</dbReference>
<dbReference type="Gene3D" id="1.10.1660.10">
    <property type="match status" value="1"/>
</dbReference>
<dbReference type="GO" id="GO:0045893">
    <property type="term" value="P:positive regulation of DNA-templated transcription"/>
    <property type="evidence" value="ECO:0007669"/>
    <property type="project" value="InterPro"/>
</dbReference>
<keyword evidence="9" id="KW-1185">Reference proteome</keyword>
<dbReference type="GO" id="GO:0003677">
    <property type="term" value="F:DNA binding"/>
    <property type="evidence" value="ECO:0007669"/>
    <property type="project" value="UniProtKB-KW"/>
</dbReference>
<dbReference type="eggNOG" id="COG0789">
    <property type="taxonomic scope" value="Bacteria"/>
</dbReference>
<evidence type="ECO:0000256" key="3">
    <source>
        <dbReference type="ARBA" id="ARBA00023015"/>
    </source>
</evidence>
<keyword evidence="3" id="KW-0805">Transcription regulation</keyword>
<dbReference type="PROSITE" id="PS50937">
    <property type="entry name" value="HTH_MERR_2"/>
    <property type="match status" value="1"/>
</dbReference>